<keyword evidence="9" id="KW-0132">Cell division</keyword>
<protein>
    <recommendedName>
        <fullName evidence="5">DASH complex subunit SPC19</fullName>
    </recommendedName>
    <alternativeName>
        <fullName evidence="15">Outer kinetochore protein SPC19</fullName>
    </alternativeName>
</protein>
<keyword evidence="12" id="KW-0206">Cytoskeleton</keyword>
<name>A0AAD7VSS6_9ASCO</name>
<keyword evidence="8" id="KW-0493">Microtubule</keyword>
<feature type="region of interest" description="Disordered" evidence="18">
    <location>
        <begin position="123"/>
        <end position="143"/>
    </location>
</feature>
<comment type="subunit">
    <text evidence="16">Component of the DASH complex consisting of ASK1, DAD1, DAD2, DAD3, DAD4, DAM1, DUO1, HSK3, SPC19 and SPC34, with a stoichiometry of one copy of each subunit per complex. Multiple DASH complexes oligomerize to form a ring that encircles spindle microtubules and organizes the rod-like NDC80 complexes of the outer kinetochore. DASH complex oligomerization strengthens microtubule attachments. On cytoplasmic microtubules, DASH complexes appear to form patches instead of rings.</text>
</comment>
<evidence type="ECO:0000256" key="10">
    <source>
        <dbReference type="ARBA" id="ARBA00022829"/>
    </source>
</evidence>
<organism evidence="19 20">
    <name type="scientific">Lipomyces tetrasporus</name>
    <dbReference type="NCBI Taxonomy" id="54092"/>
    <lineage>
        <taxon>Eukaryota</taxon>
        <taxon>Fungi</taxon>
        <taxon>Dikarya</taxon>
        <taxon>Ascomycota</taxon>
        <taxon>Saccharomycotina</taxon>
        <taxon>Lipomycetes</taxon>
        <taxon>Lipomycetales</taxon>
        <taxon>Lipomycetaceae</taxon>
        <taxon>Lipomyces</taxon>
    </lineage>
</organism>
<keyword evidence="11" id="KW-0995">Kinetochore</keyword>
<dbReference type="Pfam" id="PF08287">
    <property type="entry name" value="DASH_Spc19"/>
    <property type="match status" value="1"/>
</dbReference>
<feature type="coiled-coil region" evidence="17">
    <location>
        <begin position="95"/>
        <end position="122"/>
    </location>
</feature>
<sequence length="179" mass="20246">MNSSYIYSLQGCVASLHASVGLVRRYLVSDANRSINFCSQLESSIASLDSGVSDLPRMKTVLKAERVFEVVPESEVNAVKTSLAGEVEPRLIELLRRAEGAIAKLERRQKNLIAKAELQEVRLQRQPRASPQDPESAVIDSDNARKWRTLQQKRERLEYSLSRLNLAAEQKQRQLRSIQ</sequence>
<keyword evidence="7" id="KW-0963">Cytoplasm</keyword>
<dbReference type="RefSeq" id="XP_056043449.1">
    <property type="nucleotide sequence ID" value="XM_056184250.1"/>
</dbReference>
<evidence type="ECO:0000256" key="9">
    <source>
        <dbReference type="ARBA" id="ARBA00022776"/>
    </source>
</evidence>
<dbReference type="AlphaFoldDB" id="A0AAD7VSS6"/>
<evidence type="ECO:0000256" key="5">
    <source>
        <dbReference type="ARBA" id="ARBA00016329"/>
    </source>
</evidence>
<dbReference type="Proteomes" id="UP001217417">
    <property type="component" value="Unassembled WGS sequence"/>
</dbReference>
<evidence type="ECO:0000256" key="7">
    <source>
        <dbReference type="ARBA" id="ARBA00022490"/>
    </source>
</evidence>
<comment type="similarity">
    <text evidence="4">Belongs to the DASH complex SPC19 family.</text>
</comment>
<keyword evidence="20" id="KW-1185">Reference proteome</keyword>
<evidence type="ECO:0000256" key="1">
    <source>
        <dbReference type="ARBA" id="ARBA00004123"/>
    </source>
</evidence>
<reference evidence="19" key="1">
    <citation type="submission" date="2023-03" db="EMBL/GenBank/DDBJ databases">
        <title>Near-Complete genome sequence of Lipomyces tetrasporous NRRL Y-64009, an oleaginous yeast capable of growing on lignocellulosic hydrolysates.</title>
        <authorList>
            <consortium name="Lawrence Berkeley National Laboratory"/>
            <person name="Jagtap S.S."/>
            <person name="Liu J.-J."/>
            <person name="Walukiewicz H.E."/>
            <person name="Pangilinan J."/>
            <person name="Lipzen A."/>
            <person name="Ahrendt S."/>
            <person name="Koriabine M."/>
            <person name="Cobaugh K."/>
            <person name="Salamov A."/>
            <person name="Yoshinaga Y."/>
            <person name="Ng V."/>
            <person name="Daum C."/>
            <person name="Grigoriev I.V."/>
            <person name="Slininger P.J."/>
            <person name="Dien B.S."/>
            <person name="Jin Y.-S."/>
            <person name="Rao C.V."/>
        </authorList>
    </citation>
    <scope>NUCLEOTIDE SEQUENCE</scope>
    <source>
        <strain evidence="19">NRRL Y-64009</strain>
    </source>
</reference>
<evidence type="ECO:0000256" key="17">
    <source>
        <dbReference type="SAM" id="Coils"/>
    </source>
</evidence>
<proteinExistence type="inferred from homology"/>
<comment type="caution">
    <text evidence="19">The sequence shown here is derived from an EMBL/GenBank/DDBJ whole genome shotgun (WGS) entry which is preliminary data.</text>
</comment>
<evidence type="ECO:0000256" key="15">
    <source>
        <dbReference type="ARBA" id="ARBA00032583"/>
    </source>
</evidence>
<evidence type="ECO:0000256" key="14">
    <source>
        <dbReference type="ARBA" id="ARBA00023328"/>
    </source>
</evidence>
<evidence type="ECO:0000256" key="11">
    <source>
        <dbReference type="ARBA" id="ARBA00022838"/>
    </source>
</evidence>
<evidence type="ECO:0000256" key="3">
    <source>
        <dbReference type="ARBA" id="ARBA00004629"/>
    </source>
</evidence>
<evidence type="ECO:0000256" key="13">
    <source>
        <dbReference type="ARBA" id="ARBA00023242"/>
    </source>
</evidence>
<keyword evidence="6" id="KW-0158">Chromosome</keyword>
<evidence type="ECO:0000256" key="8">
    <source>
        <dbReference type="ARBA" id="ARBA00022701"/>
    </source>
</evidence>
<evidence type="ECO:0000256" key="12">
    <source>
        <dbReference type="ARBA" id="ARBA00023212"/>
    </source>
</evidence>
<dbReference type="GO" id="GO:0005876">
    <property type="term" value="C:spindle microtubule"/>
    <property type="evidence" value="ECO:0007669"/>
    <property type="project" value="InterPro"/>
</dbReference>
<comment type="subcellular location">
    <subcellularLocation>
        <location evidence="3">Chromosome</location>
        <location evidence="3">Centromere</location>
        <location evidence="3">Kinetochore</location>
    </subcellularLocation>
    <subcellularLocation>
        <location evidence="2">Cytoplasm</location>
        <location evidence="2">Cytoskeleton</location>
        <location evidence="2">Spindle</location>
    </subcellularLocation>
    <subcellularLocation>
        <location evidence="1">Nucleus</location>
    </subcellularLocation>
</comment>
<evidence type="ECO:0000313" key="20">
    <source>
        <dbReference type="Proteomes" id="UP001217417"/>
    </source>
</evidence>
<keyword evidence="14" id="KW-0137">Centromere</keyword>
<dbReference type="GO" id="GO:0042729">
    <property type="term" value="C:DASH complex"/>
    <property type="evidence" value="ECO:0007669"/>
    <property type="project" value="InterPro"/>
</dbReference>
<keyword evidence="13" id="KW-0539">Nucleus</keyword>
<gene>
    <name evidence="19" type="ORF">POJ06DRAFT_121847</name>
</gene>
<evidence type="ECO:0000256" key="4">
    <source>
        <dbReference type="ARBA" id="ARBA00008952"/>
    </source>
</evidence>
<dbReference type="PANTHER" id="PTHR28262">
    <property type="entry name" value="DASH COMPLEX SUBUNIT SPC19"/>
    <property type="match status" value="1"/>
</dbReference>
<dbReference type="GO" id="GO:0008608">
    <property type="term" value="P:attachment of spindle microtubules to kinetochore"/>
    <property type="evidence" value="ECO:0007669"/>
    <property type="project" value="InterPro"/>
</dbReference>
<evidence type="ECO:0000313" key="19">
    <source>
        <dbReference type="EMBL" id="KAJ8099999.1"/>
    </source>
</evidence>
<evidence type="ECO:0000256" key="2">
    <source>
        <dbReference type="ARBA" id="ARBA00004186"/>
    </source>
</evidence>
<evidence type="ECO:0000256" key="16">
    <source>
        <dbReference type="ARBA" id="ARBA00046633"/>
    </source>
</evidence>
<evidence type="ECO:0000256" key="6">
    <source>
        <dbReference type="ARBA" id="ARBA00022454"/>
    </source>
</evidence>
<evidence type="ECO:0000256" key="18">
    <source>
        <dbReference type="SAM" id="MobiDB-lite"/>
    </source>
</evidence>
<dbReference type="GeneID" id="80879416"/>
<keyword evidence="9" id="KW-0498">Mitosis</keyword>
<accession>A0AAD7VSS6</accession>
<keyword evidence="9" id="KW-0131">Cell cycle</keyword>
<dbReference type="InterPro" id="IPR013251">
    <property type="entry name" value="DASH_Spc19"/>
</dbReference>
<dbReference type="EMBL" id="JARPMG010000006">
    <property type="protein sequence ID" value="KAJ8099999.1"/>
    <property type="molecule type" value="Genomic_DNA"/>
</dbReference>
<keyword evidence="17" id="KW-0175">Coiled coil</keyword>
<keyword evidence="10" id="KW-0159">Chromosome partition</keyword>
<dbReference type="PANTHER" id="PTHR28262:SF1">
    <property type="entry name" value="DASH COMPLEX SUBUNIT SPC19"/>
    <property type="match status" value="1"/>
</dbReference>